<comment type="cofactor">
    <cofactor evidence="1">
        <name>Co(2+)</name>
        <dbReference type="ChEBI" id="CHEBI:48828"/>
    </cofactor>
</comment>
<evidence type="ECO:0000313" key="20">
    <source>
        <dbReference type="EMBL" id="WOO77938.1"/>
    </source>
</evidence>
<dbReference type="EMBL" id="CP086714">
    <property type="protein sequence ID" value="WOO77937.1"/>
    <property type="molecule type" value="Genomic_DNA"/>
</dbReference>
<dbReference type="GeneID" id="87804746"/>
<keyword evidence="6" id="KW-0146">Chitin degradation</keyword>
<dbReference type="GO" id="GO:0071555">
    <property type="term" value="P:cell wall organization"/>
    <property type="evidence" value="ECO:0007669"/>
    <property type="project" value="UniProtKB-KW"/>
</dbReference>
<keyword evidence="17" id="KW-0812">Transmembrane</keyword>
<dbReference type="Proteomes" id="UP000827549">
    <property type="component" value="Chromosome 1"/>
</dbReference>
<proteinExistence type="predicted"/>
<dbReference type="RefSeq" id="XP_062623969.1">
    <property type="nucleotide sequence ID" value="XM_062767985.1"/>
</dbReference>
<evidence type="ECO:0000256" key="13">
    <source>
        <dbReference type="ARBA" id="ARBA00023326"/>
    </source>
</evidence>
<reference evidence="20" key="1">
    <citation type="submission" date="2023-10" db="EMBL/GenBank/DDBJ databases">
        <authorList>
            <person name="Noh H."/>
        </authorList>
    </citation>
    <scope>NUCLEOTIDE SEQUENCE</scope>
    <source>
        <strain evidence="20">DUCC4014</strain>
    </source>
</reference>
<evidence type="ECO:0000256" key="10">
    <source>
        <dbReference type="ARBA" id="ARBA00023285"/>
    </source>
</evidence>
<evidence type="ECO:0000256" key="17">
    <source>
        <dbReference type="SAM" id="Phobius"/>
    </source>
</evidence>
<dbReference type="PANTHER" id="PTHR10587:SF135">
    <property type="entry name" value="CHITIN DEACETYLASE 3"/>
    <property type="match status" value="1"/>
</dbReference>
<dbReference type="GO" id="GO:0009272">
    <property type="term" value="P:fungal-type cell wall biogenesis"/>
    <property type="evidence" value="ECO:0007669"/>
    <property type="project" value="UniProtKB-ARBA"/>
</dbReference>
<protein>
    <recommendedName>
        <fullName evidence="14">chitin deacetylase</fullName>
        <ecNumber evidence="14">3.5.1.41</ecNumber>
    </recommendedName>
</protein>
<keyword evidence="8" id="KW-0325">Glycoprotein</keyword>
<evidence type="ECO:0000256" key="18">
    <source>
        <dbReference type="SAM" id="SignalP"/>
    </source>
</evidence>
<feature type="compositionally biased region" description="Low complexity" evidence="16">
    <location>
        <begin position="356"/>
        <end position="384"/>
    </location>
</feature>
<keyword evidence="4" id="KW-0336">GPI-anchor</keyword>
<feature type="signal peptide" evidence="18">
    <location>
        <begin position="1"/>
        <end position="16"/>
    </location>
</feature>
<evidence type="ECO:0000256" key="11">
    <source>
        <dbReference type="ARBA" id="ARBA00023288"/>
    </source>
</evidence>
<evidence type="ECO:0000256" key="6">
    <source>
        <dbReference type="ARBA" id="ARBA00023024"/>
    </source>
</evidence>
<evidence type="ECO:0000256" key="3">
    <source>
        <dbReference type="ARBA" id="ARBA00022475"/>
    </source>
</evidence>
<evidence type="ECO:0000256" key="15">
    <source>
        <dbReference type="ARBA" id="ARBA00048494"/>
    </source>
</evidence>
<feature type="region of interest" description="Disordered" evidence="16">
    <location>
        <begin position="356"/>
        <end position="390"/>
    </location>
</feature>
<keyword evidence="3" id="KW-1003">Cell membrane</keyword>
<dbReference type="GO" id="GO:0000272">
    <property type="term" value="P:polysaccharide catabolic process"/>
    <property type="evidence" value="ECO:0007669"/>
    <property type="project" value="UniProtKB-KW"/>
</dbReference>
<evidence type="ECO:0000256" key="8">
    <source>
        <dbReference type="ARBA" id="ARBA00023180"/>
    </source>
</evidence>
<evidence type="ECO:0000256" key="7">
    <source>
        <dbReference type="ARBA" id="ARBA00023136"/>
    </source>
</evidence>
<dbReference type="EMBL" id="CP086714">
    <property type="protein sequence ID" value="WOO77938.1"/>
    <property type="molecule type" value="Genomic_DNA"/>
</dbReference>
<keyword evidence="9" id="KW-0119">Carbohydrate metabolism</keyword>
<keyword evidence="11" id="KW-0449">Lipoprotein</keyword>
<keyword evidence="5 18" id="KW-0732">Signal</keyword>
<evidence type="ECO:0000256" key="9">
    <source>
        <dbReference type="ARBA" id="ARBA00023277"/>
    </source>
</evidence>
<dbReference type="Pfam" id="PF01522">
    <property type="entry name" value="Polysacc_deac_1"/>
    <property type="match status" value="1"/>
</dbReference>
<evidence type="ECO:0000256" key="5">
    <source>
        <dbReference type="ARBA" id="ARBA00022729"/>
    </source>
</evidence>
<name>A0AAF1BNC7_9TREE</name>
<evidence type="ECO:0000256" key="4">
    <source>
        <dbReference type="ARBA" id="ARBA00022622"/>
    </source>
</evidence>
<evidence type="ECO:0000256" key="12">
    <source>
        <dbReference type="ARBA" id="ARBA00023316"/>
    </source>
</evidence>
<dbReference type="InterPro" id="IPR050248">
    <property type="entry name" value="Polysacc_deacetylase_ArnD"/>
</dbReference>
<evidence type="ECO:0000259" key="19">
    <source>
        <dbReference type="PROSITE" id="PS51677"/>
    </source>
</evidence>
<gene>
    <name evidence="20" type="primary">MP_1</name>
    <name evidence="20" type="ORF">LOC62_01G001491</name>
</gene>
<accession>A0AAF1BNC7</accession>
<dbReference type="SUPFAM" id="SSF88713">
    <property type="entry name" value="Glycoside hydrolase/deacetylase"/>
    <property type="match status" value="1"/>
</dbReference>
<evidence type="ECO:0000256" key="2">
    <source>
        <dbReference type="ARBA" id="ARBA00004609"/>
    </source>
</evidence>
<dbReference type="GO" id="GO:0006032">
    <property type="term" value="P:chitin catabolic process"/>
    <property type="evidence" value="ECO:0007669"/>
    <property type="project" value="UniProtKB-KW"/>
</dbReference>
<keyword evidence="13" id="KW-0624">Polysaccharide degradation</keyword>
<keyword evidence="21" id="KW-1185">Reference proteome</keyword>
<dbReference type="PROSITE" id="PS51677">
    <property type="entry name" value="NODB"/>
    <property type="match status" value="1"/>
</dbReference>
<dbReference type="InterPro" id="IPR002509">
    <property type="entry name" value="NODB_dom"/>
</dbReference>
<comment type="catalytic activity">
    <reaction evidence="15">
        <text>[(1-&gt;4)-N-acetyl-beta-D-glucosaminyl](n) + n H2O = chitosan + n acetate</text>
        <dbReference type="Rhea" id="RHEA:10464"/>
        <dbReference type="Rhea" id="RHEA-COMP:9593"/>
        <dbReference type="Rhea" id="RHEA-COMP:9597"/>
        <dbReference type="ChEBI" id="CHEBI:15377"/>
        <dbReference type="ChEBI" id="CHEBI:17029"/>
        <dbReference type="ChEBI" id="CHEBI:30089"/>
        <dbReference type="ChEBI" id="CHEBI:57704"/>
        <dbReference type="EC" id="3.5.1.41"/>
    </reaction>
    <physiologicalReaction direction="left-to-right" evidence="15">
        <dbReference type="Rhea" id="RHEA:10465"/>
    </physiologicalReaction>
</comment>
<dbReference type="GO" id="GO:0005886">
    <property type="term" value="C:plasma membrane"/>
    <property type="evidence" value="ECO:0007669"/>
    <property type="project" value="UniProtKB-SubCell"/>
</dbReference>
<dbReference type="AlphaFoldDB" id="A0AAF1BNC7"/>
<comment type="subcellular location">
    <subcellularLocation>
        <location evidence="2">Cell membrane</location>
        <topology evidence="2">Lipid-anchor</topology>
        <topology evidence="2">GPI-anchor</topology>
    </subcellularLocation>
</comment>
<evidence type="ECO:0000313" key="21">
    <source>
        <dbReference type="Proteomes" id="UP000827549"/>
    </source>
</evidence>
<evidence type="ECO:0000256" key="1">
    <source>
        <dbReference type="ARBA" id="ARBA00001941"/>
    </source>
</evidence>
<feature type="domain" description="NodB homology" evidence="19">
    <location>
        <begin position="122"/>
        <end position="311"/>
    </location>
</feature>
<organism evidence="20 21">
    <name type="scientific">Vanrija pseudolonga</name>
    <dbReference type="NCBI Taxonomy" id="143232"/>
    <lineage>
        <taxon>Eukaryota</taxon>
        <taxon>Fungi</taxon>
        <taxon>Dikarya</taxon>
        <taxon>Basidiomycota</taxon>
        <taxon>Agaricomycotina</taxon>
        <taxon>Tremellomycetes</taxon>
        <taxon>Trichosporonales</taxon>
        <taxon>Trichosporonaceae</taxon>
        <taxon>Vanrija</taxon>
    </lineage>
</organism>
<feature type="chain" id="PRO_5042443428" description="chitin deacetylase" evidence="18">
    <location>
        <begin position="17"/>
        <end position="420"/>
    </location>
</feature>
<dbReference type="GO" id="GO:0098552">
    <property type="term" value="C:side of membrane"/>
    <property type="evidence" value="ECO:0007669"/>
    <property type="project" value="UniProtKB-KW"/>
</dbReference>
<keyword evidence="17" id="KW-1133">Transmembrane helix</keyword>
<keyword evidence="12" id="KW-0961">Cell wall biogenesis/degradation</keyword>
<keyword evidence="7 17" id="KW-0472">Membrane</keyword>
<dbReference type="InterPro" id="IPR011330">
    <property type="entry name" value="Glyco_hydro/deAcase_b/a-brl"/>
</dbReference>
<evidence type="ECO:0000256" key="14">
    <source>
        <dbReference type="ARBA" id="ARBA00024056"/>
    </source>
</evidence>
<evidence type="ECO:0000256" key="16">
    <source>
        <dbReference type="SAM" id="MobiDB-lite"/>
    </source>
</evidence>
<keyword evidence="10" id="KW-0170">Cobalt</keyword>
<feature type="region of interest" description="Disordered" evidence="16">
    <location>
        <begin position="30"/>
        <end position="58"/>
    </location>
</feature>
<dbReference type="Gene3D" id="3.20.20.370">
    <property type="entry name" value="Glycoside hydrolase/deacetylase"/>
    <property type="match status" value="1"/>
</dbReference>
<feature type="transmembrane region" description="Helical" evidence="17">
    <location>
        <begin position="400"/>
        <end position="419"/>
    </location>
</feature>
<dbReference type="EC" id="3.5.1.41" evidence="14"/>
<dbReference type="GO" id="GO:0004099">
    <property type="term" value="F:chitin deacetylase activity"/>
    <property type="evidence" value="ECO:0007669"/>
    <property type="project" value="UniProtKB-EC"/>
</dbReference>
<sequence length="420" mass="43518">MIAATAALVALPLAAAAPWMQPADSPVAALFKRQNGPPNPASPDFATHYPPQGNPPNGTWIPQAWLDKLKSIQLPPNNPVATLNGCCSISYPGVNQGGMSPDVCSFTAGCHTPTDFFNAPNNTFVLTFDDGPGDASQTLYGFLQGNNISSHATHFMIGGNIVGSPTVAQQAFAQGGHIAVHTWSHHYTTSLSNEQVLGELGWTMQAIADLTGGRIPAYWRPPYGDVDNRVRTIAKGVFGLETVLWNRDTNDWKIGSDSAYTVDSVKGVLDGWLNGPRSPGILALEHEINNATVQVFMAEYPKFAAQNWAVSSVPDAYGLDWYQNAIGNTGDLFATLSVGGQVNTNLAVTAARPATSTSAAPSASGSGAGSSAGASGVSSAESSAKTGNAQNNKQSAASSVFVPGVGALVAAAAALLAFAF</sequence>
<dbReference type="PANTHER" id="PTHR10587">
    <property type="entry name" value="GLYCOSYL TRANSFERASE-RELATED"/>
    <property type="match status" value="1"/>
</dbReference>
<dbReference type="RefSeq" id="XP_062623970.1">
    <property type="nucleotide sequence ID" value="XM_062767986.1"/>
</dbReference>